<evidence type="ECO:0000313" key="1">
    <source>
        <dbReference type="EMBL" id="GFU47182.1"/>
    </source>
</evidence>
<proteinExistence type="predicted"/>
<organism evidence="1 2">
    <name type="scientific">Nephila pilipes</name>
    <name type="common">Giant wood spider</name>
    <name type="synonym">Nephila maculata</name>
    <dbReference type="NCBI Taxonomy" id="299642"/>
    <lineage>
        <taxon>Eukaryota</taxon>
        <taxon>Metazoa</taxon>
        <taxon>Ecdysozoa</taxon>
        <taxon>Arthropoda</taxon>
        <taxon>Chelicerata</taxon>
        <taxon>Arachnida</taxon>
        <taxon>Araneae</taxon>
        <taxon>Araneomorphae</taxon>
        <taxon>Entelegynae</taxon>
        <taxon>Araneoidea</taxon>
        <taxon>Nephilidae</taxon>
        <taxon>Nephila</taxon>
    </lineage>
</organism>
<sequence length="201" mass="23190">MLIDKTKNIKDVFLPTPEIAAFQWTQSNDFITQDSSTNIFIAAFTTCHARLKLYSEIEKLNESVLYFDTDSIIYKSDGKNDPPLGNFLGEFTDELNGGIITSFVTGGPKNYAYKLLDGSEACKIRGFTLNFQNSLVLNYDSVKELVYSMDTTRSMTVINPRKITRDKKKRKIENKMEIKTYKMVYDKRVIQEDFNTLPYDY</sequence>
<dbReference type="EMBL" id="BMAW01037156">
    <property type="protein sequence ID" value="GFU47182.1"/>
    <property type="molecule type" value="Genomic_DNA"/>
</dbReference>
<dbReference type="SUPFAM" id="SSF56672">
    <property type="entry name" value="DNA/RNA polymerases"/>
    <property type="match status" value="1"/>
</dbReference>
<dbReference type="OrthoDB" id="6425564at2759"/>
<protein>
    <recommendedName>
        <fullName evidence="3">DNA-directed DNA polymerase</fullName>
    </recommendedName>
</protein>
<dbReference type="PANTHER" id="PTHR33568:SF3">
    <property type="entry name" value="DNA-DIRECTED DNA POLYMERASE"/>
    <property type="match status" value="1"/>
</dbReference>
<gene>
    <name evidence="1" type="primary">AVEN_163056_1</name>
    <name evidence="1" type="ORF">NPIL_666151</name>
</gene>
<evidence type="ECO:0000313" key="2">
    <source>
        <dbReference type="Proteomes" id="UP000887013"/>
    </source>
</evidence>
<dbReference type="PANTHER" id="PTHR33568">
    <property type="entry name" value="DNA POLYMERASE"/>
    <property type="match status" value="1"/>
</dbReference>
<dbReference type="Proteomes" id="UP000887013">
    <property type="component" value="Unassembled WGS sequence"/>
</dbReference>
<reference evidence="1" key="1">
    <citation type="submission" date="2020-08" db="EMBL/GenBank/DDBJ databases">
        <title>Multicomponent nature underlies the extraordinary mechanical properties of spider dragline silk.</title>
        <authorList>
            <person name="Kono N."/>
            <person name="Nakamura H."/>
            <person name="Mori M."/>
            <person name="Yoshida Y."/>
            <person name="Ohtoshi R."/>
            <person name="Malay A.D."/>
            <person name="Moran D.A.P."/>
            <person name="Tomita M."/>
            <person name="Numata K."/>
            <person name="Arakawa K."/>
        </authorList>
    </citation>
    <scope>NUCLEOTIDE SEQUENCE</scope>
</reference>
<name>A0A8X6QVW6_NEPPI</name>
<dbReference type="AlphaFoldDB" id="A0A8X6QVW6"/>
<comment type="caution">
    <text evidence="1">The sequence shown here is derived from an EMBL/GenBank/DDBJ whole genome shotgun (WGS) entry which is preliminary data.</text>
</comment>
<dbReference type="Gene3D" id="3.90.1600.10">
    <property type="entry name" value="Palm domain of DNA polymerase"/>
    <property type="match status" value="1"/>
</dbReference>
<dbReference type="GO" id="GO:0071897">
    <property type="term" value="P:DNA biosynthetic process"/>
    <property type="evidence" value="ECO:0007669"/>
    <property type="project" value="UniProtKB-ARBA"/>
</dbReference>
<keyword evidence="2" id="KW-1185">Reference proteome</keyword>
<accession>A0A8X6QVW6</accession>
<dbReference type="InterPro" id="IPR043502">
    <property type="entry name" value="DNA/RNA_pol_sf"/>
</dbReference>
<dbReference type="InterPro" id="IPR023211">
    <property type="entry name" value="DNA_pol_palm_dom_sf"/>
</dbReference>
<evidence type="ECO:0008006" key="3">
    <source>
        <dbReference type="Google" id="ProtNLM"/>
    </source>
</evidence>